<evidence type="ECO:0000256" key="10">
    <source>
        <dbReference type="SAM" id="MobiDB-lite"/>
    </source>
</evidence>
<keyword evidence="3" id="KW-0813">Transport</keyword>
<evidence type="ECO:0000256" key="4">
    <source>
        <dbReference type="ARBA" id="ARBA00022475"/>
    </source>
</evidence>
<feature type="compositionally biased region" description="Acidic residues" evidence="10">
    <location>
        <begin position="89"/>
        <end position="98"/>
    </location>
</feature>
<evidence type="ECO:0000256" key="2">
    <source>
        <dbReference type="ARBA" id="ARBA00006742"/>
    </source>
</evidence>
<dbReference type="SMART" id="SM01323">
    <property type="entry name" value="YajC"/>
    <property type="match status" value="1"/>
</dbReference>
<dbReference type="Pfam" id="PF02699">
    <property type="entry name" value="YajC"/>
    <property type="match status" value="1"/>
</dbReference>
<feature type="region of interest" description="Disordered" evidence="10">
    <location>
        <begin position="85"/>
        <end position="140"/>
    </location>
</feature>
<evidence type="ECO:0000256" key="3">
    <source>
        <dbReference type="ARBA" id="ARBA00022448"/>
    </source>
</evidence>
<dbReference type="PRINTS" id="PR01853">
    <property type="entry name" value="YAJCTRNLCASE"/>
</dbReference>
<dbReference type="NCBIfam" id="TIGR00739">
    <property type="entry name" value="yajC"/>
    <property type="match status" value="1"/>
</dbReference>
<accession>A0ABP8YH92</accession>
<protein>
    <recommendedName>
        <fullName evidence="13">Preprotein translocase subunit YajC</fullName>
    </recommendedName>
</protein>
<dbReference type="InterPro" id="IPR003849">
    <property type="entry name" value="Preprotein_translocase_YajC"/>
</dbReference>
<evidence type="ECO:0000256" key="1">
    <source>
        <dbReference type="ARBA" id="ARBA00004162"/>
    </source>
</evidence>
<evidence type="ECO:0000256" key="6">
    <source>
        <dbReference type="ARBA" id="ARBA00022927"/>
    </source>
</evidence>
<organism evidence="11 12">
    <name type="scientific">Isoptericola chiayiensis</name>
    <dbReference type="NCBI Taxonomy" id="579446"/>
    <lineage>
        <taxon>Bacteria</taxon>
        <taxon>Bacillati</taxon>
        <taxon>Actinomycetota</taxon>
        <taxon>Actinomycetes</taxon>
        <taxon>Micrococcales</taxon>
        <taxon>Promicromonosporaceae</taxon>
        <taxon>Isoptericola</taxon>
    </lineage>
</organism>
<keyword evidence="4" id="KW-1003">Cell membrane</keyword>
<reference evidence="12" key="1">
    <citation type="journal article" date="2019" name="Int. J. Syst. Evol. Microbiol.">
        <title>The Global Catalogue of Microorganisms (GCM) 10K type strain sequencing project: providing services to taxonomists for standard genome sequencing and annotation.</title>
        <authorList>
            <consortium name="The Broad Institute Genomics Platform"/>
            <consortium name="The Broad Institute Genome Sequencing Center for Infectious Disease"/>
            <person name="Wu L."/>
            <person name="Ma J."/>
        </authorList>
    </citation>
    <scope>NUCLEOTIDE SEQUENCE [LARGE SCALE GENOMIC DNA]</scope>
    <source>
        <strain evidence="12">JCM 18063</strain>
    </source>
</reference>
<evidence type="ECO:0000256" key="9">
    <source>
        <dbReference type="ARBA" id="ARBA00023136"/>
    </source>
</evidence>
<evidence type="ECO:0000313" key="11">
    <source>
        <dbReference type="EMBL" id="GAA4727616.1"/>
    </source>
</evidence>
<keyword evidence="8" id="KW-0811">Translocation</keyword>
<name>A0ABP8YH92_9MICO</name>
<feature type="compositionally biased region" description="Basic and acidic residues" evidence="10">
    <location>
        <begin position="122"/>
        <end position="140"/>
    </location>
</feature>
<dbReference type="PANTHER" id="PTHR33909">
    <property type="entry name" value="SEC TRANSLOCON ACCESSORY COMPLEX SUBUNIT YAJC"/>
    <property type="match status" value="1"/>
</dbReference>
<dbReference type="PANTHER" id="PTHR33909:SF1">
    <property type="entry name" value="SEC TRANSLOCON ACCESSORY COMPLEX SUBUNIT YAJC"/>
    <property type="match status" value="1"/>
</dbReference>
<evidence type="ECO:0000313" key="12">
    <source>
        <dbReference type="Proteomes" id="UP001500956"/>
    </source>
</evidence>
<keyword evidence="9" id="KW-0472">Membrane</keyword>
<dbReference type="Proteomes" id="UP001500956">
    <property type="component" value="Unassembled WGS sequence"/>
</dbReference>
<dbReference type="EMBL" id="BAABID010000008">
    <property type="protein sequence ID" value="GAA4727616.1"/>
    <property type="molecule type" value="Genomic_DNA"/>
</dbReference>
<sequence length="140" mass="15182">MELIILFGVLAALMLFMSSRTRKQQKQQAEFRSSLEPGQEVMTGSGMVGTVVDVDDAADVITLESAPGTRTRWLRAAIVKKMDAPVVGEDADEAEESSDAGSITSADGDVDVPDDLSGLDTAQREYQENKRRENGDTEDK</sequence>
<comment type="caution">
    <text evidence="11">The sequence shown here is derived from an EMBL/GenBank/DDBJ whole genome shotgun (WGS) entry which is preliminary data.</text>
</comment>
<dbReference type="RefSeq" id="WP_172149770.1">
    <property type="nucleotide sequence ID" value="NZ_BAABID010000008.1"/>
</dbReference>
<evidence type="ECO:0008006" key="13">
    <source>
        <dbReference type="Google" id="ProtNLM"/>
    </source>
</evidence>
<keyword evidence="6" id="KW-0653">Protein transport</keyword>
<keyword evidence="12" id="KW-1185">Reference proteome</keyword>
<evidence type="ECO:0000256" key="5">
    <source>
        <dbReference type="ARBA" id="ARBA00022692"/>
    </source>
</evidence>
<evidence type="ECO:0000256" key="7">
    <source>
        <dbReference type="ARBA" id="ARBA00022989"/>
    </source>
</evidence>
<comment type="subcellular location">
    <subcellularLocation>
        <location evidence="1">Cell membrane</location>
        <topology evidence="1">Single-pass membrane protein</topology>
    </subcellularLocation>
</comment>
<keyword evidence="5" id="KW-0812">Transmembrane</keyword>
<evidence type="ECO:0000256" key="8">
    <source>
        <dbReference type="ARBA" id="ARBA00023010"/>
    </source>
</evidence>
<keyword evidence="7" id="KW-1133">Transmembrane helix</keyword>
<proteinExistence type="inferred from homology"/>
<comment type="similarity">
    <text evidence="2">Belongs to the YajC family.</text>
</comment>
<gene>
    <name evidence="11" type="ORF">GCM10023216_18370</name>
</gene>